<feature type="domain" description="Glutamate synthase alpha subunit C-terminal" evidence="1">
    <location>
        <begin position="93"/>
        <end position="267"/>
    </location>
</feature>
<gene>
    <name evidence="2" type="ORF">B1A_14016</name>
</gene>
<evidence type="ECO:0000259" key="1">
    <source>
        <dbReference type="Pfam" id="PF01493"/>
    </source>
</evidence>
<name>T0ZJL3_9ZZZZ</name>
<dbReference type="GO" id="GO:0016491">
    <property type="term" value="F:oxidoreductase activity"/>
    <property type="evidence" value="ECO:0007669"/>
    <property type="project" value="InterPro"/>
</dbReference>
<dbReference type="Pfam" id="PF01493">
    <property type="entry name" value="GXGXG"/>
    <property type="match status" value="1"/>
</dbReference>
<organism evidence="2">
    <name type="scientific">mine drainage metagenome</name>
    <dbReference type="NCBI Taxonomy" id="410659"/>
    <lineage>
        <taxon>unclassified sequences</taxon>
        <taxon>metagenomes</taxon>
        <taxon>ecological metagenomes</taxon>
    </lineage>
</organism>
<dbReference type="EMBL" id="AUZX01010275">
    <property type="protein sequence ID" value="EQD48521.1"/>
    <property type="molecule type" value="Genomic_DNA"/>
</dbReference>
<reference evidence="2" key="1">
    <citation type="submission" date="2013-08" db="EMBL/GenBank/DDBJ databases">
        <authorList>
            <person name="Mendez C."/>
            <person name="Richter M."/>
            <person name="Ferrer M."/>
            <person name="Sanchez J."/>
        </authorList>
    </citation>
    <scope>NUCLEOTIDE SEQUENCE</scope>
</reference>
<dbReference type="InterPro" id="IPR051394">
    <property type="entry name" value="Glutamate_Synthase"/>
</dbReference>
<protein>
    <submittedName>
        <fullName evidence="2">Glutamate synthase, large subunit</fullName>
    </submittedName>
</protein>
<accession>T0ZJL3</accession>
<dbReference type="Gene3D" id="2.160.20.60">
    <property type="entry name" value="Glutamate synthase, alpha subunit, C-terminal domain"/>
    <property type="match status" value="1"/>
</dbReference>
<dbReference type="PANTHER" id="PTHR43100:SF1">
    <property type="entry name" value="GLUTAMATE SYNTHASE [NADPH] SMALL CHAIN"/>
    <property type="match status" value="1"/>
</dbReference>
<dbReference type="SUPFAM" id="SSF69336">
    <property type="entry name" value="Alpha subunit of glutamate synthase, C-terminal domain"/>
    <property type="match status" value="1"/>
</dbReference>
<reference evidence="2" key="2">
    <citation type="journal article" date="2014" name="ISME J.">
        <title>Microbial stratification in low pH oxic and suboxic macroscopic growths along an acid mine drainage.</title>
        <authorList>
            <person name="Mendez-Garcia C."/>
            <person name="Mesa V."/>
            <person name="Sprenger R.R."/>
            <person name="Richter M."/>
            <person name="Diez M.S."/>
            <person name="Solano J."/>
            <person name="Bargiela R."/>
            <person name="Golyshina O.V."/>
            <person name="Manteca A."/>
            <person name="Ramos J.L."/>
            <person name="Gallego J.R."/>
            <person name="Llorente I."/>
            <person name="Martins Dos Santos V.A."/>
            <person name="Jensen O.N."/>
            <person name="Pelaez A.I."/>
            <person name="Sanchez J."/>
            <person name="Ferrer M."/>
        </authorList>
    </citation>
    <scope>NUCLEOTIDE SEQUENCE</scope>
</reference>
<sequence>MGEDLRRLMAEIGVTRGQSIVGETGHLIQIRHFDRIDLTPLLNPSSYNLDPEGFCGVAEQEEGVSLGEKITSEVERSLRLHPRAVTVQVDRTTSMDRNIGTHLSGVLHREYPTHPMVTLVIKNGSITGNGMGAFIKNNMTIHVTGGAQDGVGKGAMAGRIVILKAKNEEGQFVDGSVGKSLAYGAQGGRFFIQGDCDSRAGIRLSGAEMVIGGRIKAPINDHVGHLGIHSNMKGFAFEYMTNGRAVVLGDPGPWICAGMTGGTVYLL</sequence>
<evidence type="ECO:0000313" key="2">
    <source>
        <dbReference type="EMBL" id="EQD48521.1"/>
    </source>
</evidence>
<dbReference type="CDD" id="cd00504">
    <property type="entry name" value="GXGXG"/>
    <property type="match status" value="1"/>
</dbReference>
<dbReference type="InterPro" id="IPR036485">
    <property type="entry name" value="Glu_synth_asu_C_sf"/>
</dbReference>
<proteinExistence type="predicted"/>
<comment type="caution">
    <text evidence="2">The sequence shown here is derived from an EMBL/GenBank/DDBJ whole genome shotgun (WGS) entry which is preliminary data.</text>
</comment>
<feature type="non-terminal residue" evidence="2">
    <location>
        <position position="267"/>
    </location>
</feature>
<dbReference type="PANTHER" id="PTHR43100">
    <property type="entry name" value="GLUTAMATE SYNTHASE [NADPH] SMALL CHAIN"/>
    <property type="match status" value="1"/>
</dbReference>
<dbReference type="InterPro" id="IPR002489">
    <property type="entry name" value="Glu_synth_asu_C"/>
</dbReference>
<dbReference type="AlphaFoldDB" id="T0ZJL3"/>